<feature type="chain" id="PRO_5044698232" evidence="7">
    <location>
        <begin position="18"/>
        <end position="259"/>
    </location>
</feature>
<dbReference type="OrthoDB" id="5945173at2759"/>
<evidence type="ECO:0000256" key="2">
    <source>
        <dbReference type="ARBA" id="ARBA00006570"/>
    </source>
</evidence>
<evidence type="ECO:0000313" key="11">
    <source>
        <dbReference type="RefSeq" id="XP_007436183.1"/>
    </source>
</evidence>
<dbReference type="KEGG" id="pbi:103061047"/>
<evidence type="ECO:0000313" key="9">
    <source>
        <dbReference type="Proteomes" id="UP000695026"/>
    </source>
</evidence>
<feature type="signal peptide" evidence="7">
    <location>
        <begin position="1"/>
        <end position="17"/>
    </location>
</feature>
<reference evidence="10 11" key="1">
    <citation type="submission" date="2025-04" db="UniProtKB">
        <authorList>
            <consortium name="RefSeq"/>
        </authorList>
    </citation>
    <scope>IDENTIFICATION</scope>
    <source>
        <tissue evidence="10 11">Liver</tissue>
    </source>
</reference>
<dbReference type="PANTHER" id="PTHR20914">
    <property type="entry name" value="LY6/PLAUR DOMAIN-CONTAINING PROTEIN 8"/>
    <property type="match status" value="1"/>
</dbReference>
<dbReference type="Pfam" id="PF00021">
    <property type="entry name" value="UPAR_LY6"/>
    <property type="match status" value="1"/>
</dbReference>
<comment type="subcellular location">
    <subcellularLocation>
        <location evidence="1">Secreted</location>
    </subcellularLocation>
</comment>
<dbReference type="CDD" id="cd23572">
    <property type="entry name" value="TFP_LU_ECD_PINLYP_rpt2"/>
    <property type="match status" value="1"/>
</dbReference>
<feature type="region of interest" description="Disordered" evidence="6">
    <location>
        <begin position="24"/>
        <end position="56"/>
    </location>
</feature>
<comment type="similarity">
    <text evidence="2">Belongs to the CNF-like-inhibitor family.</text>
</comment>
<dbReference type="InterPro" id="IPR016054">
    <property type="entry name" value="LY6_UPA_recep-like"/>
</dbReference>
<dbReference type="Proteomes" id="UP000695026">
    <property type="component" value="Unplaced"/>
</dbReference>
<accession>A0A9F2R540</accession>
<sequence>MEALLTLFSISVLLTTACLETQENTRNRTLPDTSTPAEVMLNPQSQESKDAEPTMTPSVGASLECETCFASRNSCLSGKEMCESGEDICVITLTETSKGGKTMSTIEKGCYVSENCSSASVLVTFGQGEFHRKSTLCCLGEDCKEDSPPWPLINMTANGKYCPACYSELEPCPTKIAKCTGSENHCLDLTVHKYPEKSITLKGCITEPSCNALRSGKLDFFDTDKADINVNCRPASQVSQPTGCLLLALSGLLLMMVLL</sequence>
<dbReference type="Gene3D" id="2.10.60.10">
    <property type="entry name" value="CD59"/>
    <property type="match status" value="2"/>
</dbReference>
<keyword evidence="5" id="KW-1015">Disulfide bond</keyword>
<dbReference type="SUPFAM" id="SSF57302">
    <property type="entry name" value="Snake toxin-like"/>
    <property type="match status" value="2"/>
</dbReference>
<dbReference type="GO" id="GO:0005576">
    <property type="term" value="C:extracellular region"/>
    <property type="evidence" value="ECO:0007669"/>
    <property type="project" value="UniProtKB-SubCell"/>
</dbReference>
<keyword evidence="4 10" id="KW-0593">Phospholipase A2 inhibitor</keyword>
<dbReference type="Pfam" id="PF02988">
    <property type="entry name" value="PLA2_inh"/>
    <property type="match status" value="1"/>
</dbReference>
<dbReference type="InterPro" id="IPR045860">
    <property type="entry name" value="Snake_toxin-like_sf"/>
</dbReference>
<evidence type="ECO:0000313" key="10">
    <source>
        <dbReference type="RefSeq" id="XP_007436182.1"/>
    </source>
</evidence>
<keyword evidence="3" id="KW-0964">Secreted</keyword>
<evidence type="ECO:0000256" key="1">
    <source>
        <dbReference type="ARBA" id="ARBA00004613"/>
    </source>
</evidence>
<protein>
    <submittedName>
        <fullName evidence="10 11">Phospholipase A2 inhibitor and Ly6/PLAUR domain-containing protein-like</fullName>
    </submittedName>
</protein>
<evidence type="ECO:0000256" key="5">
    <source>
        <dbReference type="ARBA" id="ARBA00023157"/>
    </source>
</evidence>
<keyword evidence="7" id="KW-0732">Signal</keyword>
<organism evidence="9 10">
    <name type="scientific">Python bivittatus</name>
    <name type="common">Burmese python</name>
    <name type="synonym">Python molurus bivittatus</name>
    <dbReference type="NCBI Taxonomy" id="176946"/>
    <lineage>
        <taxon>Eukaryota</taxon>
        <taxon>Metazoa</taxon>
        <taxon>Chordata</taxon>
        <taxon>Craniata</taxon>
        <taxon>Vertebrata</taxon>
        <taxon>Euteleostomi</taxon>
        <taxon>Lepidosauria</taxon>
        <taxon>Squamata</taxon>
        <taxon>Bifurcata</taxon>
        <taxon>Unidentata</taxon>
        <taxon>Episquamata</taxon>
        <taxon>Toxicofera</taxon>
        <taxon>Serpentes</taxon>
        <taxon>Henophidia</taxon>
        <taxon>Pythonidae</taxon>
        <taxon>Python</taxon>
    </lineage>
</organism>
<keyword evidence="9" id="KW-1185">Reference proteome</keyword>
<dbReference type="RefSeq" id="XP_007436182.1">
    <property type="nucleotide sequence ID" value="XM_007436120.3"/>
</dbReference>
<evidence type="ECO:0000259" key="8">
    <source>
        <dbReference type="SMART" id="SM00134"/>
    </source>
</evidence>
<evidence type="ECO:0000256" key="3">
    <source>
        <dbReference type="ARBA" id="ARBA00022525"/>
    </source>
</evidence>
<dbReference type="RefSeq" id="XP_007436183.1">
    <property type="nucleotide sequence ID" value="XM_007436121.3"/>
</dbReference>
<dbReference type="CDD" id="cd23588">
    <property type="entry name" value="TFP_LU_ECD_PLIG"/>
    <property type="match status" value="1"/>
</dbReference>
<evidence type="ECO:0000256" key="6">
    <source>
        <dbReference type="SAM" id="MobiDB-lite"/>
    </source>
</evidence>
<feature type="domain" description="UPAR/Ly6" evidence="8">
    <location>
        <begin position="63"/>
        <end position="154"/>
    </location>
</feature>
<dbReference type="GeneID" id="103061047"/>
<dbReference type="InterPro" id="IPR004126">
    <property type="entry name" value="PLipase_A2_inh_N"/>
</dbReference>
<dbReference type="SMART" id="SM00134">
    <property type="entry name" value="LU"/>
    <property type="match status" value="1"/>
</dbReference>
<gene>
    <name evidence="10 11" type="primary">LOC103061047</name>
</gene>
<evidence type="ECO:0000256" key="7">
    <source>
        <dbReference type="SAM" id="SignalP"/>
    </source>
</evidence>
<evidence type="ECO:0000256" key="4">
    <source>
        <dbReference type="ARBA" id="ARBA00023005"/>
    </source>
</evidence>
<feature type="compositionally biased region" description="Polar residues" evidence="6">
    <location>
        <begin position="24"/>
        <end position="46"/>
    </location>
</feature>
<name>A0A9F2R540_PYTBI</name>
<dbReference type="PANTHER" id="PTHR20914:SF30">
    <property type="entry name" value="LY6_PLAUR DOMAIN CONTAINING 9"/>
    <property type="match status" value="1"/>
</dbReference>
<proteinExistence type="inferred from homology"/>
<dbReference type="GO" id="GO:0019834">
    <property type="term" value="F:phospholipase A2 inhibitor activity"/>
    <property type="evidence" value="ECO:0007669"/>
    <property type="project" value="UniProtKB-KW"/>
</dbReference>
<dbReference type="AlphaFoldDB" id="A0A9F2R540"/>
<dbReference type="InterPro" id="IPR050918">
    <property type="entry name" value="CNF-like_PLA2_Inhibitor"/>
</dbReference>
<dbReference type="OMA" id="NCWPANQ"/>